<dbReference type="EMBL" id="CAJMXA010002848">
    <property type="protein sequence ID" value="CAE6488027.1"/>
    <property type="molecule type" value="Genomic_DNA"/>
</dbReference>
<dbReference type="SUPFAM" id="SSF52047">
    <property type="entry name" value="RNI-like"/>
    <property type="match status" value="1"/>
</dbReference>
<proteinExistence type="predicted"/>
<dbReference type="AlphaFoldDB" id="A0A8H3CJL7"/>
<organism evidence="1 2">
    <name type="scientific">Rhizoctonia solani</name>
    <dbReference type="NCBI Taxonomy" id="456999"/>
    <lineage>
        <taxon>Eukaryota</taxon>
        <taxon>Fungi</taxon>
        <taxon>Dikarya</taxon>
        <taxon>Basidiomycota</taxon>
        <taxon>Agaricomycotina</taxon>
        <taxon>Agaricomycetes</taxon>
        <taxon>Cantharellales</taxon>
        <taxon>Ceratobasidiaceae</taxon>
        <taxon>Rhizoctonia</taxon>
    </lineage>
</organism>
<reference evidence="1" key="1">
    <citation type="submission" date="2021-01" db="EMBL/GenBank/DDBJ databases">
        <authorList>
            <person name="Kaushik A."/>
        </authorList>
    </citation>
    <scope>NUCLEOTIDE SEQUENCE</scope>
    <source>
        <strain evidence="1">AG6-10EEA</strain>
    </source>
</reference>
<sequence>MCNEKKGAERKHLLDALMQTLRHDGCCPKSTDRSSGVKMLDQREAELLQVEEMIRRELCEIRRRRNNLVAINTLPAELLGFIFNLVVNSAPKSFESAVQKWPFTDSLPQLDISGPAARTLDYDFHYAMNLSNVCRHWREVGIASARLWSTIYPSRSKLVPMLIDRSKGAGFDVVLIARQDASHASKFPATATKATIPYWPEPLTNYLRQLIVQLDERQMKQWVATLANSTAPHLETLCISVTRHANVVHKEPLFNGVTPRLRSLTLSGFVVPWDSDIFTNLRDLTLRQHKTIHRPTMHEFLALLGRNPGLRRLALELSGPQAPPADFEHTANNITLPKLENVVLHDIPPHVVALLVHHTTFPSSAQLSISHGPHTLHAVDTHVLSMFTRFRTPLLRAREVRLLPWNVGTDKPGAAYTSGRGLLEMHVHPDLARVKDVVDGIVRTPLRYVDTLVMENLSISDPALVVGLLRHIHTVQTLSIIDCTFDAVMVRALVSEGLLPDLRDLTVSGHEVGETDIRRLIDSRKSNSSNLQYISVRNCTGLSRDFVQWVESGAWREFA</sequence>
<gene>
    <name evidence="1" type="ORF">RDB_LOCUS97667</name>
</gene>
<evidence type="ECO:0000313" key="2">
    <source>
        <dbReference type="Proteomes" id="UP000663853"/>
    </source>
</evidence>
<protein>
    <recommendedName>
        <fullName evidence="3">F-box domain-containing protein</fullName>
    </recommendedName>
</protein>
<accession>A0A8H3CJL7</accession>
<name>A0A8H3CJL7_9AGAM</name>
<evidence type="ECO:0000313" key="1">
    <source>
        <dbReference type="EMBL" id="CAE6488027.1"/>
    </source>
</evidence>
<dbReference type="Proteomes" id="UP000663853">
    <property type="component" value="Unassembled WGS sequence"/>
</dbReference>
<comment type="caution">
    <text evidence="1">The sequence shown here is derived from an EMBL/GenBank/DDBJ whole genome shotgun (WGS) entry which is preliminary data.</text>
</comment>
<evidence type="ECO:0008006" key="3">
    <source>
        <dbReference type="Google" id="ProtNLM"/>
    </source>
</evidence>